<sequence length="248" mass="26283">MGDKVDMSLDDIIKTNRSAGRGRGGRGGRGGNSRGGNRNAGSGPVRNQRQGNAGRSAPYAKGNPDGDWSHDMYEGGPRKSNPRLGAVPNAAGGGSSKLVVSNLDFGVSDADIKELFMEFGPLKHASVHYDRSGRSLGTADVVFERRLDAVKAMKQYNGVPLDGRSMVIQMATSDLNTIANRLTSPRANSNNGQQQKRTGAPAPRGQRGGQRGQRGGAGGQRGQRNPKQPAPTADELDAELESYRSELK</sequence>
<reference evidence="9" key="1">
    <citation type="submission" date="2021-11" db="EMBL/GenBank/DDBJ databases">
        <authorList>
            <person name="Schell T."/>
        </authorList>
    </citation>
    <scope>NUCLEOTIDE SEQUENCE</scope>
    <source>
        <strain evidence="9">M5</strain>
    </source>
</reference>
<comment type="caution">
    <text evidence="9">The sequence shown here is derived from an EMBL/GenBank/DDBJ whole genome shotgun (WGS) entry which is preliminary data.</text>
</comment>
<feature type="domain" description="RRM" evidence="8">
    <location>
        <begin position="96"/>
        <end position="173"/>
    </location>
</feature>
<evidence type="ECO:0000256" key="2">
    <source>
        <dbReference type="ARBA" id="ARBA00022448"/>
    </source>
</evidence>
<dbReference type="AlphaFoldDB" id="A0A8J2VZ22"/>
<dbReference type="GO" id="GO:0006406">
    <property type="term" value="P:mRNA export from nucleus"/>
    <property type="evidence" value="ECO:0007669"/>
    <property type="project" value="TreeGrafter"/>
</dbReference>
<evidence type="ECO:0000256" key="6">
    <source>
        <dbReference type="PROSITE-ProRule" id="PRU00176"/>
    </source>
</evidence>
<dbReference type="Pfam" id="PF00076">
    <property type="entry name" value="RRM_1"/>
    <property type="match status" value="1"/>
</dbReference>
<dbReference type="PROSITE" id="PS50102">
    <property type="entry name" value="RRM"/>
    <property type="match status" value="1"/>
</dbReference>
<feature type="compositionally biased region" description="Gly residues" evidence="7">
    <location>
        <begin position="206"/>
        <end position="221"/>
    </location>
</feature>
<feature type="region of interest" description="Disordered" evidence="7">
    <location>
        <begin position="182"/>
        <end position="248"/>
    </location>
</feature>
<evidence type="ECO:0000256" key="5">
    <source>
        <dbReference type="ARBA" id="ARBA00023242"/>
    </source>
</evidence>
<gene>
    <name evidence="9" type="ORF">DGAL_LOCUS1326</name>
</gene>
<name>A0A8J2VZ22_9CRUS</name>
<feature type="compositionally biased region" description="Basic and acidic residues" evidence="7">
    <location>
        <begin position="67"/>
        <end position="77"/>
    </location>
</feature>
<dbReference type="Pfam" id="PF13865">
    <property type="entry name" value="FoP_duplication"/>
    <property type="match status" value="1"/>
</dbReference>
<dbReference type="PANTHER" id="PTHR19965">
    <property type="entry name" value="RNA AND EXPORT FACTOR BINDING PROTEIN"/>
    <property type="match status" value="1"/>
</dbReference>
<keyword evidence="2" id="KW-0813">Transport</keyword>
<evidence type="ECO:0000259" key="8">
    <source>
        <dbReference type="PROSITE" id="PS50102"/>
    </source>
</evidence>
<evidence type="ECO:0000256" key="7">
    <source>
        <dbReference type="SAM" id="MobiDB-lite"/>
    </source>
</evidence>
<comment type="subcellular location">
    <subcellularLocation>
        <location evidence="1">Nucleus</location>
    </subcellularLocation>
</comment>
<dbReference type="SUPFAM" id="SSF54928">
    <property type="entry name" value="RNA-binding domain, RBD"/>
    <property type="match status" value="1"/>
</dbReference>
<feature type="region of interest" description="Disordered" evidence="7">
    <location>
        <begin position="1"/>
        <end position="93"/>
    </location>
</feature>
<dbReference type="Gene3D" id="3.30.70.330">
    <property type="match status" value="1"/>
</dbReference>
<dbReference type="InterPro" id="IPR000504">
    <property type="entry name" value="RRM_dom"/>
</dbReference>
<dbReference type="EMBL" id="CAKKLH010000014">
    <property type="protein sequence ID" value="CAH0099212.1"/>
    <property type="molecule type" value="Genomic_DNA"/>
</dbReference>
<dbReference type="GO" id="GO:0005634">
    <property type="term" value="C:nucleus"/>
    <property type="evidence" value="ECO:0007669"/>
    <property type="project" value="UniProtKB-SubCell"/>
</dbReference>
<dbReference type="InterPro" id="IPR025715">
    <property type="entry name" value="FoP_C"/>
</dbReference>
<proteinExistence type="predicted"/>
<organism evidence="9 10">
    <name type="scientific">Daphnia galeata</name>
    <dbReference type="NCBI Taxonomy" id="27404"/>
    <lineage>
        <taxon>Eukaryota</taxon>
        <taxon>Metazoa</taxon>
        <taxon>Ecdysozoa</taxon>
        <taxon>Arthropoda</taxon>
        <taxon>Crustacea</taxon>
        <taxon>Branchiopoda</taxon>
        <taxon>Diplostraca</taxon>
        <taxon>Cladocera</taxon>
        <taxon>Anomopoda</taxon>
        <taxon>Daphniidae</taxon>
        <taxon>Daphnia</taxon>
    </lineage>
</organism>
<keyword evidence="5" id="KW-0539">Nucleus</keyword>
<feature type="compositionally biased region" description="Gly residues" evidence="7">
    <location>
        <begin position="21"/>
        <end position="34"/>
    </location>
</feature>
<keyword evidence="3" id="KW-0509">mRNA transport</keyword>
<evidence type="ECO:0000256" key="1">
    <source>
        <dbReference type="ARBA" id="ARBA00004123"/>
    </source>
</evidence>
<evidence type="ECO:0000256" key="3">
    <source>
        <dbReference type="ARBA" id="ARBA00022816"/>
    </source>
</evidence>
<evidence type="ECO:0000256" key="4">
    <source>
        <dbReference type="ARBA" id="ARBA00022884"/>
    </source>
</evidence>
<accession>A0A8J2VZ22</accession>
<feature type="compositionally biased region" description="Basic and acidic residues" evidence="7">
    <location>
        <begin position="1"/>
        <end position="14"/>
    </location>
</feature>
<dbReference type="InterPro" id="IPR051229">
    <property type="entry name" value="ALYREF_mRNA_export"/>
</dbReference>
<keyword evidence="4 6" id="KW-0694">RNA-binding</keyword>
<dbReference type="Proteomes" id="UP000789390">
    <property type="component" value="Unassembled WGS sequence"/>
</dbReference>
<dbReference type="SMART" id="SM00360">
    <property type="entry name" value="RRM"/>
    <property type="match status" value="1"/>
</dbReference>
<dbReference type="SMART" id="SM01218">
    <property type="entry name" value="FoP_duplication"/>
    <property type="match status" value="1"/>
</dbReference>
<protein>
    <recommendedName>
        <fullName evidence="8">RRM domain-containing protein</fullName>
    </recommendedName>
</protein>
<dbReference type="GO" id="GO:0003729">
    <property type="term" value="F:mRNA binding"/>
    <property type="evidence" value="ECO:0007669"/>
    <property type="project" value="TreeGrafter"/>
</dbReference>
<dbReference type="CDD" id="cd12680">
    <property type="entry name" value="RRM_THOC4"/>
    <property type="match status" value="1"/>
</dbReference>
<feature type="compositionally biased region" description="Polar residues" evidence="7">
    <location>
        <begin position="182"/>
        <end position="197"/>
    </location>
</feature>
<evidence type="ECO:0000313" key="10">
    <source>
        <dbReference type="Proteomes" id="UP000789390"/>
    </source>
</evidence>
<dbReference type="OrthoDB" id="1049195at2759"/>
<keyword evidence="10" id="KW-1185">Reference proteome</keyword>
<evidence type="ECO:0000313" key="9">
    <source>
        <dbReference type="EMBL" id="CAH0099212.1"/>
    </source>
</evidence>
<dbReference type="InterPro" id="IPR012677">
    <property type="entry name" value="Nucleotide-bd_a/b_plait_sf"/>
</dbReference>
<dbReference type="PANTHER" id="PTHR19965:SF82">
    <property type="entry name" value="THO COMPLEX SUBUNIT 4"/>
    <property type="match status" value="1"/>
</dbReference>
<dbReference type="InterPro" id="IPR035979">
    <property type="entry name" value="RBD_domain_sf"/>
</dbReference>
<dbReference type="FunFam" id="3.30.70.330:FF:000273">
    <property type="entry name" value="THO complex subunit 4"/>
    <property type="match status" value="1"/>
</dbReference>